<dbReference type="OrthoDB" id="200037at2"/>
<dbReference type="AlphaFoldDB" id="A0A261RSI3"/>
<comment type="caution">
    <text evidence="1">The sequence shown here is derived from an EMBL/GenBank/DDBJ whole genome shotgun (WGS) entry which is preliminary data.</text>
</comment>
<dbReference type="Pfam" id="PF11142">
    <property type="entry name" value="DUF2917"/>
    <property type="match status" value="1"/>
</dbReference>
<dbReference type="Proteomes" id="UP000216947">
    <property type="component" value="Unassembled WGS sequence"/>
</dbReference>
<reference evidence="2" key="1">
    <citation type="submission" date="2017-05" db="EMBL/GenBank/DDBJ databases">
        <title>Complete and WGS of Bordetella genogroups.</title>
        <authorList>
            <person name="Spilker T."/>
            <person name="Lipuma J."/>
        </authorList>
    </citation>
    <scope>NUCLEOTIDE SEQUENCE [LARGE SCALE GENOMIC DNA]</scope>
    <source>
        <strain evidence="2">AU18089</strain>
    </source>
</reference>
<name>A0A261RSI3_9BORD</name>
<organism evidence="1 2">
    <name type="scientific">Bordetella genomosp. 7</name>
    <dbReference type="NCBI Taxonomy" id="1416805"/>
    <lineage>
        <taxon>Bacteria</taxon>
        <taxon>Pseudomonadati</taxon>
        <taxon>Pseudomonadota</taxon>
        <taxon>Betaproteobacteria</taxon>
        <taxon>Burkholderiales</taxon>
        <taxon>Alcaligenaceae</taxon>
        <taxon>Bordetella</taxon>
    </lineage>
</organism>
<evidence type="ECO:0008006" key="3">
    <source>
        <dbReference type="Google" id="ProtNLM"/>
    </source>
</evidence>
<proteinExistence type="predicted"/>
<evidence type="ECO:0000313" key="1">
    <source>
        <dbReference type="EMBL" id="OZI27580.1"/>
    </source>
</evidence>
<evidence type="ECO:0000313" key="2">
    <source>
        <dbReference type="Proteomes" id="UP000216947"/>
    </source>
</evidence>
<sequence>MSMALTRDPVRVRRVPGLRILCQAGVAWVSEYRCRDDYVLGAGDTVRLRGNRDIVMSGLPDARVALFLEPTS</sequence>
<gene>
    <name evidence="1" type="ORF">CAL19_00300</name>
</gene>
<protein>
    <recommendedName>
        <fullName evidence="3">DUF2917 domain-containing protein</fullName>
    </recommendedName>
</protein>
<dbReference type="InterPro" id="IPR021317">
    <property type="entry name" value="DUF2917"/>
</dbReference>
<keyword evidence="2" id="KW-1185">Reference proteome</keyword>
<dbReference type="EMBL" id="NEVK01000001">
    <property type="protein sequence ID" value="OZI27580.1"/>
    <property type="molecule type" value="Genomic_DNA"/>
</dbReference>
<accession>A0A261RSI3</accession>